<comment type="caution">
    <text evidence="2">The sequence shown here is derived from an EMBL/GenBank/DDBJ whole genome shotgun (WGS) entry which is preliminary data.</text>
</comment>
<keyword evidence="3" id="KW-1185">Reference proteome</keyword>
<keyword evidence="1" id="KW-0732">Signal</keyword>
<name>A0ABS1T615_9CLOT</name>
<accession>A0ABS1T615</accession>
<organism evidence="2 3">
    <name type="scientific">Clostridium rhizosphaerae</name>
    <dbReference type="NCBI Taxonomy" id="2803861"/>
    <lineage>
        <taxon>Bacteria</taxon>
        <taxon>Bacillati</taxon>
        <taxon>Bacillota</taxon>
        <taxon>Clostridia</taxon>
        <taxon>Eubacteriales</taxon>
        <taxon>Clostridiaceae</taxon>
        <taxon>Clostridium</taxon>
    </lineage>
</organism>
<dbReference type="RefSeq" id="WP_202746829.1">
    <property type="nucleotide sequence ID" value="NZ_JAESWC010000001.1"/>
</dbReference>
<dbReference type="Proteomes" id="UP000632377">
    <property type="component" value="Unassembled WGS sequence"/>
</dbReference>
<dbReference type="EMBL" id="JAESWC010000001">
    <property type="protein sequence ID" value="MBL4934177.1"/>
    <property type="molecule type" value="Genomic_DNA"/>
</dbReference>
<evidence type="ECO:0000313" key="2">
    <source>
        <dbReference type="EMBL" id="MBL4934177.1"/>
    </source>
</evidence>
<feature type="chain" id="PRO_5045211407" evidence="1">
    <location>
        <begin position="28"/>
        <end position="181"/>
    </location>
</feature>
<protein>
    <submittedName>
        <fullName evidence="2">Uncharacterized protein</fullName>
    </submittedName>
</protein>
<dbReference type="PROSITE" id="PS51257">
    <property type="entry name" value="PROKAR_LIPOPROTEIN"/>
    <property type="match status" value="1"/>
</dbReference>
<reference evidence="2 3" key="1">
    <citation type="submission" date="2021-01" db="EMBL/GenBank/DDBJ databases">
        <title>Genome public.</title>
        <authorList>
            <person name="Liu C."/>
            <person name="Sun Q."/>
        </authorList>
    </citation>
    <scope>NUCLEOTIDE SEQUENCE [LARGE SCALE GENOMIC DNA]</scope>
    <source>
        <strain evidence="2 3">YIM B02515</strain>
    </source>
</reference>
<evidence type="ECO:0000256" key="1">
    <source>
        <dbReference type="SAM" id="SignalP"/>
    </source>
</evidence>
<feature type="signal peptide" evidence="1">
    <location>
        <begin position="1"/>
        <end position="27"/>
    </location>
</feature>
<gene>
    <name evidence="2" type="ORF">JK636_00230</name>
</gene>
<proteinExistence type="predicted"/>
<evidence type="ECO:0000313" key="3">
    <source>
        <dbReference type="Proteomes" id="UP000632377"/>
    </source>
</evidence>
<sequence length="181" mass="20762">MRKSFYVIVICTFAFMLLCGCQNPTKAKRKIIMEDVKVVSVNEPIKYDNIQYGFTFTLPESWSGYKILTNRWEGLSLGQQNGEKIVETGPLIIIRHPQWTMENPRLDIPIMVFTQKQWTSLQKDEFHIGAAPIGPSKLGENKDYVFALPARYNFSFLPGYEEVENILKGNPLKATENTSSY</sequence>